<gene>
    <name evidence="1" type="ORF">BSI_29060</name>
</gene>
<reference evidence="1 2" key="1">
    <citation type="journal article" date="2014" name="Syst. Appl. Microbiol.">
        <title>Genomic insights into the taxonomic status of the three subspecies of Bacillus subtilis.</title>
        <authorList>
            <person name="Yi H."/>
            <person name="Chun J."/>
            <person name="Cha C.J."/>
        </authorList>
    </citation>
    <scope>NUCLEOTIDE SEQUENCE [LARGE SCALE GENOMIC DNA]</scope>
    <source>
        <strain evidence="1 2">KCTC 13429</strain>
    </source>
</reference>
<protein>
    <submittedName>
        <fullName evidence="1">Uncharacterized protein</fullName>
    </submittedName>
</protein>
<organism evidence="1 2">
    <name type="scientific">Bacillus inaquosorum KCTC 13429</name>
    <dbReference type="NCBI Taxonomy" id="1236548"/>
    <lineage>
        <taxon>Bacteria</taxon>
        <taxon>Bacillati</taxon>
        <taxon>Bacillota</taxon>
        <taxon>Bacilli</taxon>
        <taxon>Bacillales</taxon>
        <taxon>Bacillaceae</taxon>
        <taxon>Bacillus</taxon>
    </lineage>
</organism>
<evidence type="ECO:0000313" key="1">
    <source>
        <dbReference type="EMBL" id="ELS60506.1"/>
    </source>
</evidence>
<sequence length="43" mass="5459">MVERKRQTSSAFFIFSSFYYLQKIFYPFTREWILKNKKIPYKK</sequence>
<dbReference type="AlphaFoldDB" id="A0A9W5LGW3"/>
<comment type="caution">
    <text evidence="1">The sequence shown here is derived from an EMBL/GenBank/DDBJ whole genome shotgun (WGS) entry which is preliminary data.</text>
</comment>
<dbReference type="EMBL" id="AMXN01000005">
    <property type="protein sequence ID" value="ELS60506.1"/>
    <property type="molecule type" value="Genomic_DNA"/>
</dbReference>
<accession>A0A9W5LGW3</accession>
<name>A0A9W5LGW3_9BACI</name>
<dbReference type="Proteomes" id="UP000011182">
    <property type="component" value="Unassembled WGS sequence"/>
</dbReference>
<keyword evidence="2" id="KW-1185">Reference proteome</keyword>
<proteinExistence type="predicted"/>
<evidence type="ECO:0000313" key="2">
    <source>
        <dbReference type="Proteomes" id="UP000011182"/>
    </source>
</evidence>